<evidence type="ECO:0000256" key="7">
    <source>
        <dbReference type="ARBA" id="ARBA00022833"/>
    </source>
</evidence>
<evidence type="ECO:0000256" key="5">
    <source>
        <dbReference type="ARBA" id="ARBA00018141"/>
    </source>
</evidence>
<comment type="cofactor">
    <cofactor evidence="1">
        <name>Zn(2+)</name>
        <dbReference type="ChEBI" id="CHEBI:29105"/>
    </cofactor>
</comment>
<dbReference type="EC" id="4.1.2.50" evidence="4"/>
<dbReference type="Pfam" id="PF01242">
    <property type="entry name" value="PTPS"/>
    <property type="match status" value="1"/>
</dbReference>
<dbReference type="RefSeq" id="WP_345886035.1">
    <property type="nucleotide sequence ID" value="NZ_JBDFRB010000015.1"/>
</dbReference>
<dbReference type="GO" id="GO:0070497">
    <property type="term" value="F:6-carboxytetrahydropterin synthase activity"/>
    <property type="evidence" value="ECO:0007669"/>
    <property type="project" value="UniProtKB-EC"/>
</dbReference>
<evidence type="ECO:0000256" key="9">
    <source>
        <dbReference type="ARBA" id="ARBA00031449"/>
    </source>
</evidence>
<accession>A0ABU9X2A3</accession>
<comment type="pathway">
    <text evidence="2">Purine metabolism; 7-cyano-7-deazaguanine biosynthesis.</text>
</comment>
<keyword evidence="6" id="KW-0479">Metal-binding</keyword>
<evidence type="ECO:0000256" key="6">
    <source>
        <dbReference type="ARBA" id="ARBA00022723"/>
    </source>
</evidence>
<dbReference type="Gene3D" id="3.30.479.10">
    <property type="entry name" value="6-pyruvoyl tetrahydropterin synthase/QueD"/>
    <property type="match status" value="1"/>
</dbReference>
<dbReference type="Proteomes" id="UP001422074">
    <property type="component" value="Unassembled WGS sequence"/>
</dbReference>
<evidence type="ECO:0000256" key="3">
    <source>
        <dbReference type="ARBA" id="ARBA00008900"/>
    </source>
</evidence>
<dbReference type="PANTHER" id="PTHR12589">
    <property type="entry name" value="PYRUVOYL TETRAHYDROBIOPTERIN SYNTHASE"/>
    <property type="match status" value="1"/>
</dbReference>
<dbReference type="SUPFAM" id="SSF55620">
    <property type="entry name" value="Tetrahydrobiopterin biosynthesis enzymes-like"/>
    <property type="match status" value="1"/>
</dbReference>
<evidence type="ECO:0000313" key="11">
    <source>
        <dbReference type="EMBL" id="MEN2745575.1"/>
    </source>
</evidence>
<gene>
    <name evidence="11" type="ORF">ABCQ75_13685</name>
</gene>
<comment type="similarity">
    <text evidence="3">Belongs to the PTPS family. QueD subfamily.</text>
</comment>
<keyword evidence="8 11" id="KW-0456">Lyase</keyword>
<protein>
    <recommendedName>
        <fullName evidence="5">6-carboxy-5,6,7,8-tetrahydropterin synthase</fullName>
        <ecNumber evidence="4">4.1.2.50</ecNumber>
    </recommendedName>
    <alternativeName>
        <fullName evidence="9">Queuosine biosynthesis protein QueD</fullName>
    </alternativeName>
</protein>
<evidence type="ECO:0000256" key="8">
    <source>
        <dbReference type="ARBA" id="ARBA00023239"/>
    </source>
</evidence>
<reference evidence="11 12" key="1">
    <citation type="submission" date="2024-05" db="EMBL/GenBank/DDBJ databases">
        <title>Sinomonas sp. nov., isolated from a waste landfill.</title>
        <authorList>
            <person name="Zhao Y."/>
        </authorList>
    </citation>
    <scope>NUCLEOTIDE SEQUENCE [LARGE SCALE GENOMIC DNA]</scope>
    <source>
        <strain evidence="11 12">CCTCC AB2014300</strain>
    </source>
</reference>
<evidence type="ECO:0000256" key="2">
    <source>
        <dbReference type="ARBA" id="ARBA00005061"/>
    </source>
</evidence>
<evidence type="ECO:0000313" key="12">
    <source>
        <dbReference type="Proteomes" id="UP001422074"/>
    </source>
</evidence>
<dbReference type="PANTHER" id="PTHR12589:SF7">
    <property type="entry name" value="6-PYRUVOYL TETRAHYDROBIOPTERIN SYNTHASE"/>
    <property type="match status" value="1"/>
</dbReference>
<evidence type="ECO:0000256" key="10">
    <source>
        <dbReference type="ARBA" id="ARBA00048807"/>
    </source>
</evidence>
<comment type="catalytic activity">
    <reaction evidence="10">
        <text>7,8-dihydroneopterin 3'-triphosphate + H2O = 6-carboxy-5,6,7,8-tetrahydropterin + triphosphate + acetaldehyde + 2 H(+)</text>
        <dbReference type="Rhea" id="RHEA:27966"/>
        <dbReference type="ChEBI" id="CHEBI:15343"/>
        <dbReference type="ChEBI" id="CHEBI:15377"/>
        <dbReference type="ChEBI" id="CHEBI:15378"/>
        <dbReference type="ChEBI" id="CHEBI:18036"/>
        <dbReference type="ChEBI" id="CHEBI:58462"/>
        <dbReference type="ChEBI" id="CHEBI:61032"/>
        <dbReference type="EC" id="4.1.2.50"/>
    </reaction>
</comment>
<evidence type="ECO:0000256" key="4">
    <source>
        <dbReference type="ARBA" id="ARBA00012982"/>
    </source>
</evidence>
<organism evidence="11 12">
    <name type="scientific">Sinomonas halotolerans</name>
    <dbReference type="NCBI Taxonomy" id="1644133"/>
    <lineage>
        <taxon>Bacteria</taxon>
        <taxon>Bacillati</taxon>
        <taxon>Actinomycetota</taxon>
        <taxon>Actinomycetes</taxon>
        <taxon>Micrococcales</taxon>
        <taxon>Micrococcaceae</taxon>
        <taxon>Sinomonas</taxon>
    </lineage>
</organism>
<comment type="caution">
    <text evidence="11">The sequence shown here is derived from an EMBL/GenBank/DDBJ whole genome shotgun (WGS) entry which is preliminary data.</text>
</comment>
<keyword evidence="7" id="KW-0862">Zinc</keyword>
<proteinExistence type="inferred from homology"/>
<sequence>MFSLTVRDHVMIAHSLPRPAFGPAQGLHGATFVVELTVHAEDLDENATVMDIGEASDVLSGVLDPLRYANLDELPEFSGRLTTTEAIAQHIAEGVADKLRSADHLVAVEATLREHPDAWASCRVELNRSRGRRRRD</sequence>
<dbReference type="InterPro" id="IPR038418">
    <property type="entry name" value="6-PTP_synth/QueD_sf"/>
</dbReference>
<name>A0ABU9X2A3_9MICC</name>
<dbReference type="InterPro" id="IPR007115">
    <property type="entry name" value="6-PTP_synth/QueD"/>
</dbReference>
<evidence type="ECO:0000256" key="1">
    <source>
        <dbReference type="ARBA" id="ARBA00001947"/>
    </source>
</evidence>
<dbReference type="EMBL" id="JBDFRB010000015">
    <property type="protein sequence ID" value="MEN2745575.1"/>
    <property type="molecule type" value="Genomic_DNA"/>
</dbReference>
<keyword evidence="12" id="KW-1185">Reference proteome</keyword>